<keyword evidence="1" id="KW-1133">Transmembrane helix</keyword>
<evidence type="ECO:0000313" key="2">
    <source>
        <dbReference type="EMBL" id="KIO15010.1"/>
    </source>
</evidence>
<evidence type="ECO:0000256" key="1">
    <source>
        <dbReference type="SAM" id="Phobius"/>
    </source>
</evidence>
<feature type="transmembrane region" description="Helical" evidence="1">
    <location>
        <begin position="63"/>
        <end position="80"/>
    </location>
</feature>
<dbReference type="HOGENOM" id="CLU_2484201_0_0_1"/>
<reference evidence="3" key="2">
    <citation type="submission" date="2015-01" db="EMBL/GenBank/DDBJ databases">
        <title>Evolutionary Origins and Diversification of the Mycorrhizal Mutualists.</title>
        <authorList>
            <consortium name="DOE Joint Genome Institute"/>
            <consortium name="Mycorrhizal Genomics Consortium"/>
            <person name="Kohler A."/>
            <person name="Kuo A."/>
            <person name="Nagy L.G."/>
            <person name="Floudas D."/>
            <person name="Copeland A."/>
            <person name="Barry K.W."/>
            <person name="Cichocki N."/>
            <person name="Veneault-Fourrey C."/>
            <person name="LaButti K."/>
            <person name="Lindquist E.A."/>
            <person name="Lipzen A."/>
            <person name="Lundell T."/>
            <person name="Morin E."/>
            <person name="Murat C."/>
            <person name="Riley R."/>
            <person name="Ohm R."/>
            <person name="Sun H."/>
            <person name="Tunlid A."/>
            <person name="Henrissat B."/>
            <person name="Grigoriev I.V."/>
            <person name="Hibbett D.S."/>
            <person name="Martin F."/>
        </authorList>
    </citation>
    <scope>NUCLEOTIDE SEQUENCE [LARGE SCALE GENOMIC DNA]</scope>
    <source>
        <strain evidence="3">Marx 270</strain>
    </source>
</reference>
<keyword evidence="3" id="KW-1185">Reference proteome</keyword>
<keyword evidence="1" id="KW-0472">Membrane</keyword>
<gene>
    <name evidence="2" type="ORF">M404DRAFT_17866</name>
</gene>
<organism evidence="2 3">
    <name type="scientific">Pisolithus tinctorius Marx 270</name>
    <dbReference type="NCBI Taxonomy" id="870435"/>
    <lineage>
        <taxon>Eukaryota</taxon>
        <taxon>Fungi</taxon>
        <taxon>Dikarya</taxon>
        <taxon>Basidiomycota</taxon>
        <taxon>Agaricomycotina</taxon>
        <taxon>Agaricomycetes</taxon>
        <taxon>Agaricomycetidae</taxon>
        <taxon>Boletales</taxon>
        <taxon>Sclerodermatineae</taxon>
        <taxon>Pisolithaceae</taxon>
        <taxon>Pisolithus</taxon>
    </lineage>
</organism>
<dbReference type="AlphaFoldDB" id="A0A0C3PL64"/>
<sequence length="87" mass="10264">MDEASTRIFWFMVILNVLNLVWDDLMWETKCHNRAFILGPYSLCTIFHWLFAHSTPTLPNFCWLQAISALTAVRLVLLSYQTKWTVL</sequence>
<dbReference type="InParanoid" id="A0A0C3PL64"/>
<accession>A0A0C3PL64</accession>
<name>A0A0C3PL64_PISTI</name>
<reference evidence="2 3" key="1">
    <citation type="submission" date="2014-04" db="EMBL/GenBank/DDBJ databases">
        <authorList>
            <consortium name="DOE Joint Genome Institute"/>
            <person name="Kuo A."/>
            <person name="Kohler A."/>
            <person name="Costa M.D."/>
            <person name="Nagy L.G."/>
            <person name="Floudas D."/>
            <person name="Copeland A."/>
            <person name="Barry K.W."/>
            <person name="Cichocki N."/>
            <person name="Veneault-Fourrey C."/>
            <person name="LaButti K."/>
            <person name="Lindquist E.A."/>
            <person name="Lipzen A."/>
            <person name="Lundell T."/>
            <person name="Morin E."/>
            <person name="Murat C."/>
            <person name="Sun H."/>
            <person name="Tunlid A."/>
            <person name="Henrissat B."/>
            <person name="Grigoriev I.V."/>
            <person name="Hibbett D.S."/>
            <person name="Martin F."/>
            <person name="Nordberg H.P."/>
            <person name="Cantor M.N."/>
            <person name="Hua S.X."/>
        </authorList>
    </citation>
    <scope>NUCLEOTIDE SEQUENCE [LARGE SCALE GENOMIC DNA]</scope>
    <source>
        <strain evidence="2 3">Marx 270</strain>
    </source>
</reference>
<feature type="transmembrane region" description="Helical" evidence="1">
    <location>
        <begin position="34"/>
        <end position="51"/>
    </location>
</feature>
<protein>
    <submittedName>
        <fullName evidence="2">Uncharacterized protein</fullName>
    </submittedName>
</protein>
<proteinExistence type="predicted"/>
<dbReference type="Proteomes" id="UP000054217">
    <property type="component" value="Unassembled WGS sequence"/>
</dbReference>
<dbReference type="EMBL" id="KN831944">
    <property type="protein sequence ID" value="KIO15010.1"/>
    <property type="molecule type" value="Genomic_DNA"/>
</dbReference>
<feature type="transmembrane region" description="Helical" evidence="1">
    <location>
        <begin position="6"/>
        <end position="22"/>
    </location>
</feature>
<keyword evidence="1" id="KW-0812">Transmembrane</keyword>
<evidence type="ECO:0000313" key="3">
    <source>
        <dbReference type="Proteomes" id="UP000054217"/>
    </source>
</evidence>